<keyword evidence="4" id="KW-0479">Metal-binding</keyword>
<keyword evidence="8" id="KW-0732">Signal</keyword>
<comment type="similarity">
    <text evidence="7">Belongs to the chloroperoxidase family.</text>
</comment>
<evidence type="ECO:0000256" key="5">
    <source>
        <dbReference type="ARBA" id="ARBA00023002"/>
    </source>
</evidence>
<evidence type="ECO:0000259" key="9">
    <source>
        <dbReference type="PROSITE" id="PS51405"/>
    </source>
</evidence>
<dbReference type="PANTHER" id="PTHR33577:SF1">
    <property type="entry name" value="HEME HALOPEROXIDASE FAMILY PROFILE DOMAIN-CONTAINING PROTEIN"/>
    <property type="match status" value="1"/>
</dbReference>
<dbReference type="SUPFAM" id="SSF47571">
    <property type="entry name" value="Cloroperoxidase"/>
    <property type="match status" value="1"/>
</dbReference>
<dbReference type="Gene3D" id="1.10.489.10">
    <property type="entry name" value="Chloroperoxidase-like"/>
    <property type="match status" value="1"/>
</dbReference>
<sequence>MFNKLTTAVALLESSSVLVSAFPHIAQQVAEQKRQSIPTVPFPEFPGSPLHALYNKFDPESQLVSTSGEHEWRAPGPGDIRGPCAGLNAAANHGYLPRDGIADSQSINTGLWEAFGLDHTATIFLQTATMFFDGDPLSGRWSIGYHSDKTNSLGLIGDILGNQTGICAYGHLKTEGDASITRGDWLAPTQNSNCASYPEFAQELLDLAKARTGGNLTPQVLAEHQYNRKQHSIATNPNYFSPAYAGVAFTFGAHMFAYELLANHSAEEPRGFLTPEVFESFFSYTRDANNQLVFTYGHERIPDNWYRRANDDAWTLADIGISTAQQCASYPSNCQVGGNTGEVNSFSGVDAGDISGGLLNSFEDLSDPDRAMCFIAQAIQADVPSFLDNVFTGVALQKVLAMIPTTLIPAISPFMLTCPNLPAGKSVLSYGQAYPGMLAKQQGQRNPYKN</sequence>
<dbReference type="RefSeq" id="XP_047759703.1">
    <property type="nucleotide sequence ID" value="XM_047907495.1"/>
</dbReference>
<evidence type="ECO:0000256" key="4">
    <source>
        <dbReference type="ARBA" id="ARBA00022723"/>
    </source>
</evidence>
<evidence type="ECO:0000313" key="11">
    <source>
        <dbReference type="Proteomes" id="UP000756132"/>
    </source>
</evidence>
<accession>A0A9Q8LDA9</accession>
<dbReference type="Pfam" id="PF01328">
    <property type="entry name" value="Peroxidase_2"/>
    <property type="match status" value="1"/>
</dbReference>
<feature type="chain" id="PRO_5040267539" evidence="8">
    <location>
        <begin position="22"/>
        <end position="450"/>
    </location>
</feature>
<comment type="cofactor">
    <cofactor evidence="1">
        <name>heme b</name>
        <dbReference type="ChEBI" id="CHEBI:60344"/>
    </cofactor>
</comment>
<evidence type="ECO:0000256" key="7">
    <source>
        <dbReference type="ARBA" id="ARBA00025795"/>
    </source>
</evidence>
<dbReference type="OMA" id="CAYGHLK"/>
<protein>
    <submittedName>
        <fullName evidence="10">Dothistromin biosynthesis peroxidase dotB</fullName>
    </submittedName>
</protein>
<dbReference type="KEGG" id="ffu:CLAFUR5_08347"/>
<evidence type="ECO:0000256" key="6">
    <source>
        <dbReference type="ARBA" id="ARBA00023004"/>
    </source>
</evidence>
<proteinExistence type="inferred from homology"/>
<dbReference type="EMBL" id="CP090165">
    <property type="protein sequence ID" value="UJO15337.1"/>
    <property type="molecule type" value="Genomic_DNA"/>
</dbReference>
<keyword evidence="11" id="KW-1185">Reference proteome</keyword>
<dbReference type="PROSITE" id="PS51405">
    <property type="entry name" value="HEME_HALOPEROXIDASE"/>
    <property type="match status" value="1"/>
</dbReference>
<dbReference type="OrthoDB" id="407298at2759"/>
<dbReference type="InterPro" id="IPR036851">
    <property type="entry name" value="Chloroperoxidase-like_sf"/>
</dbReference>
<evidence type="ECO:0000256" key="2">
    <source>
        <dbReference type="ARBA" id="ARBA00022559"/>
    </source>
</evidence>
<dbReference type="PANTHER" id="PTHR33577">
    <property type="entry name" value="STERIGMATOCYSTIN BIOSYNTHESIS PEROXIDASE STCC-RELATED"/>
    <property type="match status" value="1"/>
</dbReference>
<feature type="domain" description="Heme haloperoxidase family profile" evidence="9">
    <location>
        <begin position="68"/>
        <end position="321"/>
    </location>
</feature>
<keyword evidence="6" id="KW-0408">Iron</keyword>
<feature type="signal peptide" evidence="8">
    <location>
        <begin position="1"/>
        <end position="21"/>
    </location>
</feature>
<dbReference type="Proteomes" id="UP000756132">
    <property type="component" value="Chromosome 3"/>
</dbReference>
<evidence type="ECO:0000313" key="10">
    <source>
        <dbReference type="EMBL" id="UJO15337.1"/>
    </source>
</evidence>
<dbReference type="GO" id="GO:0004601">
    <property type="term" value="F:peroxidase activity"/>
    <property type="evidence" value="ECO:0007669"/>
    <property type="project" value="UniProtKB-KW"/>
</dbReference>
<keyword evidence="3" id="KW-0349">Heme</keyword>
<dbReference type="InterPro" id="IPR000028">
    <property type="entry name" value="Chloroperoxidase"/>
</dbReference>
<dbReference type="GO" id="GO:0046872">
    <property type="term" value="F:metal ion binding"/>
    <property type="evidence" value="ECO:0007669"/>
    <property type="project" value="UniProtKB-KW"/>
</dbReference>
<name>A0A9Q8LDA9_PASFU</name>
<evidence type="ECO:0000256" key="3">
    <source>
        <dbReference type="ARBA" id="ARBA00022617"/>
    </source>
</evidence>
<organism evidence="10 11">
    <name type="scientific">Passalora fulva</name>
    <name type="common">Tomato leaf mold</name>
    <name type="synonym">Cladosporium fulvum</name>
    <dbReference type="NCBI Taxonomy" id="5499"/>
    <lineage>
        <taxon>Eukaryota</taxon>
        <taxon>Fungi</taxon>
        <taxon>Dikarya</taxon>
        <taxon>Ascomycota</taxon>
        <taxon>Pezizomycotina</taxon>
        <taxon>Dothideomycetes</taxon>
        <taxon>Dothideomycetidae</taxon>
        <taxon>Mycosphaerellales</taxon>
        <taxon>Mycosphaerellaceae</taxon>
        <taxon>Fulvia</taxon>
    </lineage>
</organism>
<evidence type="ECO:0000256" key="1">
    <source>
        <dbReference type="ARBA" id="ARBA00001970"/>
    </source>
</evidence>
<reference evidence="10" key="2">
    <citation type="journal article" date="2022" name="Microb. Genom.">
        <title>A chromosome-scale genome assembly of the tomato pathogen Cladosporium fulvum reveals a compartmentalized genome architecture and the presence of a dispensable chromosome.</title>
        <authorList>
            <person name="Zaccaron A.Z."/>
            <person name="Chen L.H."/>
            <person name="Samaras A."/>
            <person name="Stergiopoulos I."/>
        </authorList>
    </citation>
    <scope>NUCLEOTIDE SEQUENCE</scope>
    <source>
        <strain evidence="10">Race5_Kim</strain>
    </source>
</reference>
<evidence type="ECO:0000256" key="8">
    <source>
        <dbReference type="SAM" id="SignalP"/>
    </source>
</evidence>
<dbReference type="GeneID" id="71988225"/>
<dbReference type="AlphaFoldDB" id="A0A9Q8LDA9"/>
<keyword evidence="2 10" id="KW-0575">Peroxidase</keyword>
<gene>
    <name evidence="10" type="ORF">CLAFUR5_08347</name>
</gene>
<reference evidence="10" key="1">
    <citation type="submission" date="2021-12" db="EMBL/GenBank/DDBJ databases">
        <authorList>
            <person name="Zaccaron A."/>
            <person name="Stergiopoulos I."/>
        </authorList>
    </citation>
    <scope>NUCLEOTIDE SEQUENCE</scope>
    <source>
        <strain evidence="10">Race5_Kim</strain>
    </source>
</reference>
<keyword evidence="5" id="KW-0560">Oxidoreductase</keyword>